<evidence type="ECO:0000313" key="2">
    <source>
        <dbReference type="EMBL" id="RRC99540.1"/>
    </source>
</evidence>
<sequence>MGIVCEVVSLICLVMLYLKAQELGMQDVISASFMASTFFFFTCGIVLIIIGKADLPDLSFKGLSEDK</sequence>
<dbReference type="AlphaFoldDB" id="A0A3P1SR03"/>
<dbReference type="EMBL" id="RQXV01000004">
    <property type="protein sequence ID" value="RRC99540.1"/>
    <property type="molecule type" value="Genomic_DNA"/>
</dbReference>
<feature type="transmembrane region" description="Helical" evidence="1">
    <location>
        <begin position="30"/>
        <end position="51"/>
    </location>
</feature>
<name>A0A3P1SR03_9GAMM</name>
<proteinExistence type="predicted"/>
<gene>
    <name evidence="2" type="ORF">EHS89_08505</name>
</gene>
<evidence type="ECO:0000313" key="3">
    <source>
        <dbReference type="Proteomes" id="UP000267535"/>
    </source>
</evidence>
<reference evidence="2 3" key="1">
    <citation type="submission" date="2018-11" db="EMBL/GenBank/DDBJ databases">
        <title>The draft genome sequence of Amphritea balenae JAMM 1525T.</title>
        <authorList>
            <person name="Fang Z."/>
            <person name="Zhang Y."/>
            <person name="Han X."/>
        </authorList>
    </citation>
    <scope>NUCLEOTIDE SEQUENCE [LARGE SCALE GENOMIC DNA]</scope>
    <source>
        <strain evidence="2 3">JAMM 1525</strain>
    </source>
</reference>
<dbReference type="RefSeq" id="WP_124925730.1">
    <property type="nucleotide sequence ID" value="NZ_BMOH01000006.1"/>
</dbReference>
<protein>
    <submittedName>
        <fullName evidence="2">Uncharacterized protein</fullName>
    </submittedName>
</protein>
<accession>A0A3P1SR03</accession>
<organism evidence="2 3">
    <name type="scientific">Amphritea balenae</name>
    <dbReference type="NCBI Taxonomy" id="452629"/>
    <lineage>
        <taxon>Bacteria</taxon>
        <taxon>Pseudomonadati</taxon>
        <taxon>Pseudomonadota</taxon>
        <taxon>Gammaproteobacteria</taxon>
        <taxon>Oceanospirillales</taxon>
        <taxon>Oceanospirillaceae</taxon>
        <taxon>Amphritea</taxon>
    </lineage>
</organism>
<comment type="caution">
    <text evidence="2">The sequence shown here is derived from an EMBL/GenBank/DDBJ whole genome shotgun (WGS) entry which is preliminary data.</text>
</comment>
<keyword evidence="1" id="KW-0472">Membrane</keyword>
<dbReference type="Proteomes" id="UP000267535">
    <property type="component" value="Unassembled WGS sequence"/>
</dbReference>
<keyword evidence="3" id="KW-1185">Reference proteome</keyword>
<keyword evidence="1" id="KW-1133">Transmembrane helix</keyword>
<evidence type="ECO:0000256" key="1">
    <source>
        <dbReference type="SAM" id="Phobius"/>
    </source>
</evidence>
<keyword evidence="1" id="KW-0812">Transmembrane</keyword>